<dbReference type="AlphaFoldDB" id="D3W8E3"/>
<feature type="non-terminal residue" evidence="1">
    <location>
        <position position="123"/>
    </location>
</feature>
<protein>
    <submittedName>
        <fullName evidence="1">Uncharacterized protein</fullName>
    </submittedName>
</protein>
<dbReference type="EMBL" id="GQ869381">
    <property type="protein sequence ID" value="ACX33892.1"/>
    <property type="molecule type" value="Genomic_DNA"/>
</dbReference>
<sequence length="123" mass="13656">MAISRCNKCGTLAEHDRESVGMQHNCDRCGTALPIYDTLLFTGKLLEQYFAQRAELNALRASLSPAIPTAPNRNGVDFDIHNTDRLSNEAQHRDVVEWFRRKTVTATINAGAIDTTGFFDEAA</sequence>
<accession>D3W8E3</accession>
<reference evidence="1" key="1">
    <citation type="journal article" date="2010" name="Appl. Environ. Microbiol.">
        <title>Expanding small-molecule functional metagenomics through parallel screening of broad-host-range cosmid environmental DNA libraries in diverse proteobacteria.</title>
        <authorList>
            <person name="Craig J.W."/>
            <person name="Chang F.Y."/>
            <person name="Kim J.H."/>
            <person name="Obiajulu S.C."/>
            <person name="Brady S.F."/>
        </authorList>
    </citation>
    <scope>NUCLEOTIDE SEQUENCE</scope>
</reference>
<proteinExistence type="predicted"/>
<organism evidence="1">
    <name type="scientific">uncultured prokaryote AT3</name>
    <dbReference type="NCBI Taxonomy" id="672202"/>
    <lineage>
        <taxon>unclassified sequences</taxon>
        <taxon>environmental samples</taxon>
    </lineage>
</organism>
<evidence type="ECO:0000313" key="1">
    <source>
        <dbReference type="EMBL" id="ACX33892.1"/>
    </source>
</evidence>
<name>D3W8E3_9ZZZZ</name>